<dbReference type="EMBL" id="BTRK01000006">
    <property type="protein sequence ID" value="GMR61605.1"/>
    <property type="molecule type" value="Genomic_DNA"/>
</dbReference>
<evidence type="ECO:0000313" key="1">
    <source>
        <dbReference type="EMBL" id="GMR61605.1"/>
    </source>
</evidence>
<proteinExistence type="predicted"/>
<dbReference type="AlphaFoldDB" id="A0AAN5IEW5"/>
<keyword evidence="2" id="KW-1185">Reference proteome</keyword>
<gene>
    <name evidence="1" type="ORF">PMAYCL1PPCAC_31800</name>
</gene>
<dbReference type="Proteomes" id="UP001328107">
    <property type="component" value="Unassembled WGS sequence"/>
</dbReference>
<feature type="non-terminal residue" evidence="1">
    <location>
        <position position="283"/>
    </location>
</feature>
<sequence>EKDPNDLQLKIVPNKSMERVFKLRLIIHQSPFDLKQLRKQICHYGTSPGRSAPKCEIAYIFKFNSLNAHESATGLKFLGECLGRHVGKANILLGKEWNAIDFVDPLLREVQFKNMTVDVRSLPRDVANHIISITRTHGVDEMYLSIIFAGYLLDPVEMLIELSTIVRTLDIHHAYNQHFLGVANVEWGPIVLKMLNNKLDKFHISSNSGEFISKQSADLLIEEVPKLGKKIDLFIPCNGYYEKDLDYTIHDHWVSASSAPRCGSLRILHTSIRERQERERRTV</sequence>
<accession>A0AAN5IEW5</accession>
<reference evidence="2" key="1">
    <citation type="submission" date="2022-10" db="EMBL/GenBank/DDBJ databases">
        <title>Genome assembly of Pristionchus species.</title>
        <authorList>
            <person name="Yoshida K."/>
            <person name="Sommer R.J."/>
        </authorList>
    </citation>
    <scope>NUCLEOTIDE SEQUENCE [LARGE SCALE GENOMIC DNA]</scope>
    <source>
        <strain evidence="2">RS5460</strain>
    </source>
</reference>
<organism evidence="1 2">
    <name type="scientific">Pristionchus mayeri</name>
    <dbReference type="NCBI Taxonomy" id="1317129"/>
    <lineage>
        <taxon>Eukaryota</taxon>
        <taxon>Metazoa</taxon>
        <taxon>Ecdysozoa</taxon>
        <taxon>Nematoda</taxon>
        <taxon>Chromadorea</taxon>
        <taxon>Rhabditida</taxon>
        <taxon>Rhabditina</taxon>
        <taxon>Diplogasteromorpha</taxon>
        <taxon>Diplogasteroidea</taxon>
        <taxon>Neodiplogasteridae</taxon>
        <taxon>Pristionchus</taxon>
    </lineage>
</organism>
<name>A0AAN5IEW5_9BILA</name>
<comment type="caution">
    <text evidence="1">The sequence shown here is derived from an EMBL/GenBank/DDBJ whole genome shotgun (WGS) entry which is preliminary data.</text>
</comment>
<feature type="non-terminal residue" evidence="1">
    <location>
        <position position="1"/>
    </location>
</feature>
<evidence type="ECO:0000313" key="2">
    <source>
        <dbReference type="Proteomes" id="UP001328107"/>
    </source>
</evidence>
<protein>
    <submittedName>
        <fullName evidence="1">Uncharacterized protein</fullName>
    </submittedName>
</protein>